<gene>
    <name evidence="3" type="ORF">R5A26_24805</name>
</gene>
<keyword evidence="2" id="KW-1133">Transmembrane helix</keyword>
<protein>
    <recommendedName>
        <fullName evidence="5">Transmembrane protein</fullName>
    </recommendedName>
</protein>
<evidence type="ECO:0000313" key="3">
    <source>
        <dbReference type="EMBL" id="MDV7219160.1"/>
    </source>
</evidence>
<dbReference type="Proteomes" id="UP001187346">
    <property type="component" value="Unassembled WGS sequence"/>
</dbReference>
<proteinExistence type="predicted"/>
<evidence type="ECO:0000313" key="4">
    <source>
        <dbReference type="Proteomes" id="UP001187346"/>
    </source>
</evidence>
<feature type="region of interest" description="Disordered" evidence="1">
    <location>
        <begin position="211"/>
        <end position="264"/>
    </location>
</feature>
<reference evidence="3 4" key="1">
    <citation type="submission" date="2023-10" db="EMBL/GenBank/DDBJ databases">
        <title>Characterization of rhizosphere-enriched actinobacteria from wheat plants lab-grown on chernevaya soil.</title>
        <authorList>
            <person name="Tikhonova E.N."/>
            <person name="Konopkin A."/>
            <person name="Kravchenko I.K."/>
        </authorList>
    </citation>
    <scope>NUCLEOTIDE SEQUENCE [LARGE SCALE GENOMIC DNA]</scope>
    <source>
        <strain evidence="3 4">RR29</strain>
    </source>
</reference>
<keyword evidence="2" id="KW-0472">Membrane</keyword>
<sequence length="316" mass="35044">MEHDDELRKRLEHQLGRVRWRGLSGIDRKKPVECPDLENLAWLYARRNGIEPHGRTAAIWRLFWDGLRAWEKTGNRETAEFVGSLFFDKNFSHQRVNPSDLLRVARESYHVDDSTFDEKRRRAFNAFGDFLVGFSASAPRQVAVSASAPEVADDTAADLEELKEDVAAFVEAKTRALHISGVVISMIIVITCVAFIPVGVGSLMHTQNNRKIPVGPGHASANPTPTSQPGKTYKETARQSGARTQKAADGTSEGQGPTVAPDQAVRVSCKVDGRNQTTGEFGYVYRLEGEPWNGSWYAPVTAFGDRFVDIRVPDCS</sequence>
<comment type="caution">
    <text evidence="3">The sequence shown here is derived from an EMBL/GenBank/DDBJ whole genome shotgun (WGS) entry which is preliminary data.</text>
</comment>
<evidence type="ECO:0000256" key="2">
    <source>
        <dbReference type="SAM" id="Phobius"/>
    </source>
</evidence>
<evidence type="ECO:0008006" key="5">
    <source>
        <dbReference type="Google" id="ProtNLM"/>
    </source>
</evidence>
<feature type="compositionally biased region" description="Polar residues" evidence="1">
    <location>
        <begin position="221"/>
        <end position="230"/>
    </location>
</feature>
<evidence type="ECO:0000256" key="1">
    <source>
        <dbReference type="SAM" id="MobiDB-lite"/>
    </source>
</evidence>
<feature type="transmembrane region" description="Helical" evidence="2">
    <location>
        <begin position="182"/>
        <end position="204"/>
    </location>
</feature>
<dbReference type="EMBL" id="JAWMAJ010000085">
    <property type="protein sequence ID" value="MDV7219160.1"/>
    <property type="molecule type" value="Genomic_DNA"/>
</dbReference>
<organism evidence="3 4">
    <name type="scientific">Streptomyces prunicolor</name>
    <dbReference type="NCBI Taxonomy" id="67348"/>
    <lineage>
        <taxon>Bacteria</taxon>
        <taxon>Bacillati</taxon>
        <taxon>Actinomycetota</taxon>
        <taxon>Actinomycetes</taxon>
        <taxon>Kitasatosporales</taxon>
        <taxon>Streptomycetaceae</taxon>
        <taxon>Streptomyces</taxon>
    </lineage>
</organism>
<keyword evidence="2" id="KW-0812">Transmembrane</keyword>
<dbReference type="RefSeq" id="WP_317773197.1">
    <property type="nucleotide sequence ID" value="NZ_JAWMAJ010000085.1"/>
</dbReference>
<accession>A0ABU4FEZ1</accession>
<name>A0ABU4FEZ1_9ACTN</name>
<keyword evidence="4" id="KW-1185">Reference proteome</keyword>